<evidence type="ECO:0000256" key="2">
    <source>
        <dbReference type="ARBA" id="ARBA00004902"/>
    </source>
</evidence>
<keyword evidence="6 7" id="KW-0456">Lyase</keyword>
<keyword evidence="7" id="KW-0057">Aromatic amino acid biosynthesis</keyword>
<feature type="site" description="Transition state stabilizer" evidence="7 10">
    <location>
        <position position="17"/>
    </location>
</feature>
<evidence type="ECO:0000256" key="10">
    <source>
        <dbReference type="PIRSR" id="PIRSR001399-3"/>
    </source>
</evidence>
<dbReference type="GO" id="GO:0009073">
    <property type="term" value="P:aromatic amino acid family biosynthetic process"/>
    <property type="evidence" value="ECO:0007669"/>
    <property type="project" value="UniProtKB-KW"/>
</dbReference>
<dbReference type="PIRSF" id="PIRSF001399">
    <property type="entry name" value="DHquinase_II"/>
    <property type="match status" value="1"/>
</dbReference>
<name>A0A7S8HFK5_9BACI</name>
<sequence>MRIGILNGPNLNRLGTREPDTYGSETLEDIINGCVTFLAANGGTLQHVQTNHEGVAIDTIHQWGDESLDAIIINPGAWTHYSYAIRDAIASIQVPVLEVHLSNIHQREAFRHQSVTAAVCVGQIAGLGADGYKLALQYFIDKIRGGMENEGQ</sequence>
<keyword evidence="7" id="KW-0028">Amino-acid biosynthesis</keyword>
<dbReference type="InterPro" id="IPR036441">
    <property type="entry name" value="DHquinase_II_sf"/>
</dbReference>
<dbReference type="PROSITE" id="PS01029">
    <property type="entry name" value="DEHYDROQUINASE_II"/>
    <property type="match status" value="1"/>
</dbReference>
<comment type="function">
    <text evidence="7">Catalyzes a trans-dehydration via an enolate intermediate.</text>
</comment>
<accession>A0A7S8HFK5</accession>
<dbReference type="GO" id="GO:0019631">
    <property type="term" value="P:quinate catabolic process"/>
    <property type="evidence" value="ECO:0007669"/>
    <property type="project" value="TreeGrafter"/>
</dbReference>
<keyword evidence="12" id="KW-1185">Reference proteome</keyword>
<dbReference type="PANTHER" id="PTHR21272:SF3">
    <property type="entry name" value="CATABOLIC 3-DEHYDROQUINASE"/>
    <property type="match status" value="1"/>
</dbReference>
<dbReference type="PANTHER" id="PTHR21272">
    <property type="entry name" value="CATABOLIC 3-DEHYDROQUINASE"/>
    <property type="match status" value="1"/>
</dbReference>
<evidence type="ECO:0000256" key="3">
    <source>
        <dbReference type="ARBA" id="ARBA00011037"/>
    </source>
</evidence>
<dbReference type="Proteomes" id="UP000593626">
    <property type="component" value="Chromosome"/>
</dbReference>
<feature type="binding site" evidence="7 9">
    <location>
        <position position="111"/>
    </location>
    <ligand>
        <name>substrate</name>
    </ligand>
</feature>
<feature type="binding site" evidence="7 9">
    <location>
        <begin position="101"/>
        <end position="102"/>
    </location>
    <ligand>
        <name>substrate</name>
    </ligand>
</feature>
<proteinExistence type="inferred from homology"/>
<feature type="binding site" evidence="7 9">
    <location>
        <position position="87"/>
    </location>
    <ligand>
        <name>substrate</name>
    </ligand>
</feature>
<dbReference type="NCBIfam" id="NF003806">
    <property type="entry name" value="PRK05395.1-3"/>
    <property type="match status" value="1"/>
</dbReference>
<evidence type="ECO:0000313" key="11">
    <source>
        <dbReference type="EMBL" id="QPC46837.1"/>
    </source>
</evidence>
<dbReference type="CDD" id="cd00466">
    <property type="entry name" value="DHQase_II"/>
    <property type="match status" value="1"/>
</dbReference>
<organism evidence="11 12">
    <name type="scientific">Mangrovibacillus cuniculi</name>
    <dbReference type="NCBI Taxonomy" id="2593652"/>
    <lineage>
        <taxon>Bacteria</taxon>
        <taxon>Bacillati</taxon>
        <taxon>Bacillota</taxon>
        <taxon>Bacilli</taxon>
        <taxon>Bacillales</taxon>
        <taxon>Bacillaceae</taxon>
        <taxon>Mangrovibacillus</taxon>
    </lineage>
</organism>
<gene>
    <name evidence="7 11" type="primary">aroQ</name>
    <name evidence="11" type="ORF">G8O30_07610</name>
</gene>
<evidence type="ECO:0000256" key="8">
    <source>
        <dbReference type="PIRSR" id="PIRSR001399-1"/>
    </source>
</evidence>
<evidence type="ECO:0000256" key="9">
    <source>
        <dbReference type="PIRSR" id="PIRSR001399-2"/>
    </source>
</evidence>
<comment type="similarity">
    <text evidence="3 7">Belongs to the type-II 3-dehydroquinase family.</text>
</comment>
<dbReference type="NCBIfam" id="NF003807">
    <property type="entry name" value="PRK05395.1-4"/>
    <property type="match status" value="1"/>
</dbReference>
<dbReference type="SUPFAM" id="SSF52304">
    <property type="entry name" value="Type II 3-dehydroquinate dehydratase"/>
    <property type="match status" value="1"/>
</dbReference>
<feature type="active site" description="Proton donor" evidence="7 8">
    <location>
        <position position="100"/>
    </location>
</feature>
<dbReference type="EMBL" id="CP049742">
    <property type="protein sequence ID" value="QPC46837.1"/>
    <property type="molecule type" value="Genomic_DNA"/>
</dbReference>
<dbReference type="GO" id="GO:0009423">
    <property type="term" value="P:chorismate biosynthetic process"/>
    <property type="evidence" value="ECO:0007669"/>
    <property type="project" value="UniProtKB-UniRule"/>
</dbReference>
<feature type="binding site" evidence="7 9">
    <location>
        <position position="80"/>
    </location>
    <ligand>
        <name>substrate</name>
    </ligand>
</feature>
<feature type="binding site" evidence="7 9">
    <location>
        <position position="74"/>
    </location>
    <ligand>
        <name>substrate</name>
    </ligand>
</feature>
<comment type="pathway">
    <text evidence="2 7">Metabolic intermediate biosynthesis; chorismate biosynthesis; chorismate from D-erythrose 4-phosphate and phosphoenolpyruvate: step 3/7.</text>
</comment>
<dbReference type="NCBIfam" id="TIGR01088">
    <property type="entry name" value="aroQ"/>
    <property type="match status" value="1"/>
</dbReference>
<evidence type="ECO:0000256" key="7">
    <source>
        <dbReference type="HAMAP-Rule" id="MF_00169"/>
    </source>
</evidence>
<dbReference type="GO" id="GO:0008652">
    <property type="term" value="P:amino acid biosynthetic process"/>
    <property type="evidence" value="ECO:0007669"/>
    <property type="project" value="UniProtKB-KW"/>
</dbReference>
<dbReference type="RefSeq" id="WP_239674374.1">
    <property type="nucleotide sequence ID" value="NZ_CP049742.1"/>
</dbReference>
<dbReference type="AlphaFoldDB" id="A0A7S8HFK5"/>
<evidence type="ECO:0000256" key="4">
    <source>
        <dbReference type="ARBA" id="ARBA00011193"/>
    </source>
</evidence>
<dbReference type="Pfam" id="PF01220">
    <property type="entry name" value="DHquinase_II"/>
    <property type="match status" value="1"/>
</dbReference>
<dbReference type="InterPro" id="IPR018509">
    <property type="entry name" value="DHquinase_II_CS"/>
</dbReference>
<dbReference type="InterPro" id="IPR001874">
    <property type="entry name" value="DHquinase_II"/>
</dbReference>
<evidence type="ECO:0000313" key="12">
    <source>
        <dbReference type="Proteomes" id="UP000593626"/>
    </source>
</evidence>
<evidence type="ECO:0000256" key="5">
    <source>
        <dbReference type="ARBA" id="ARBA00012060"/>
    </source>
</evidence>
<evidence type="ECO:0000256" key="1">
    <source>
        <dbReference type="ARBA" id="ARBA00001864"/>
    </source>
</evidence>
<dbReference type="HAMAP" id="MF_00169">
    <property type="entry name" value="AroQ"/>
    <property type="match status" value="1"/>
</dbReference>
<comment type="subunit">
    <text evidence="4 7">Homododecamer.</text>
</comment>
<feature type="active site" description="Proton acceptor" evidence="7 8">
    <location>
        <position position="22"/>
    </location>
</feature>
<dbReference type="NCBIfam" id="NF003805">
    <property type="entry name" value="PRK05395.1-2"/>
    <property type="match status" value="1"/>
</dbReference>
<dbReference type="KEGG" id="mcui:G8O30_07610"/>
<protein>
    <recommendedName>
        <fullName evidence="5 7">3-dehydroquinate dehydratase</fullName>
        <shortName evidence="7">3-dehydroquinase</shortName>
        <ecNumber evidence="5 7">4.2.1.10</ecNumber>
    </recommendedName>
    <alternativeName>
        <fullName evidence="7">Type II DHQase</fullName>
    </alternativeName>
</protein>
<comment type="catalytic activity">
    <reaction evidence="1 7">
        <text>3-dehydroquinate = 3-dehydroshikimate + H2O</text>
        <dbReference type="Rhea" id="RHEA:21096"/>
        <dbReference type="ChEBI" id="CHEBI:15377"/>
        <dbReference type="ChEBI" id="CHEBI:16630"/>
        <dbReference type="ChEBI" id="CHEBI:32364"/>
        <dbReference type="EC" id="4.2.1.10"/>
    </reaction>
</comment>
<evidence type="ECO:0000256" key="6">
    <source>
        <dbReference type="ARBA" id="ARBA00023239"/>
    </source>
</evidence>
<reference evidence="11 12" key="1">
    <citation type="submission" date="2019-07" db="EMBL/GenBank/DDBJ databases">
        <title>Genome sequence of 2 isolates from Red Sea Mangroves.</title>
        <authorList>
            <person name="Sefrji F."/>
            <person name="Michoud G."/>
            <person name="Merlino G."/>
            <person name="Daffonchio D."/>
        </authorList>
    </citation>
    <scope>NUCLEOTIDE SEQUENCE [LARGE SCALE GENOMIC DNA]</scope>
    <source>
        <strain evidence="11 12">R1DC41</strain>
    </source>
</reference>
<dbReference type="UniPathway" id="UPA00053">
    <property type="reaction ID" value="UER00086"/>
</dbReference>
<dbReference type="Gene3D" id="3.40.50.9100">
    <property type="entry name" value="Dehydroquinase, class II"/>
    <property type="match status" value="1"/>
</dbReference>
<dbReference type="GO" id="GO:0003855">
    <property type="term" value="F:3-dehydroquinate dehydratase activity"/>
    <property type="evidence" value="ECO:0007669"/>
    <property type="project" value="UniProtKB-UniRule"/>
</dbReference>
<dbReference type="EC" id="4.2.1.10" evidence="5 7"/>